<dbReference type="InterPro" id="IPR004100">
    <property type="entry name" value="ATPase_F1/V1/A1_a/bsu_N"/>
</dbReference>
<dbReference type="EC" id="7.1.2.2" evidence="11 14"/>
<keyword evidence="9 11" id="KW-0139">CF(1)</keyword>
<keyword evidence="6 11" id="KW-0067">ATP-binding</keyword>
<reference evidence="18" key="1">
    <citation type="journal article" date="2017" name="Curr. Biol.">
        <title>The Plastid Genome in Cladophorales Green Algae Is Encoded by Hairpin Chromosomes.</title>
        <authorList>
            <person name="Del Cortona A."/>
            <person name="Leliaert F."/>
            <person name="Bogaert K.A."/>
            <person name="Turmel M."/>
            <person name="Boedeker C."/>
            <person name="Janouskovec J."/>
            <person name="Lopez-Bautista J.M."/>
            <person name="Verbruggen H."/>
            <person name="Vandepoele K."/>
            <person name="De Clerck O."/>
        </authorList>
    </citation>
    <scope>NUCLEOTIDE SEQUENCE</scope>
    <source>
        <strain evidence="18">FL1110</strain>
    </source>
</reference>
<dbReference type="Pfam" id="PF02874">
    <property type="entry name" value="ATP-synt_ab_N"/>
    <property type="match status" value="1"/>
</dbReference>
<dbReference type="NCBIfam" id="NF009884">
    <property type="entry name" value="PRK13343.1"/>
    <property type="match status" value="1"/>
</dbReference>
<geneLocation type="chloroplast" evidence="18"/>
<evidence type="ECO:0000256" key="7">
    <source>
        <dbReference type="ARBA" id="ARBA00023065"/>
    </source>
</evidence>
<dbReference type="InterPro" id="IPR005294">
    <property type="entry name" value="ATP_synth_F1_asu"/>
</dbReference>
<dbReference type="PROSITE" id="PS00152">
    <property type="entry name" value="ATPASE_ALPHA_BETA"/>
    <property type="match status" value="1"/>
</dbReference>
<organism evidence="18">
    <name type="scientific">Boodlea composita</name>
    <dbReference type="NCBI Taxonomy" id="204414"/>
    <lineage>
        <taxon>Eukaryota</taxon>
        <taxon>Viridiplantae</taxon>
        <taxon>Chlorophyta</taxon>
        <taxon>core chlorophytes</taxon>
        <taxon>Ulvophyceae</taxon>
        <taxon>TCBD clade</taxon>
        <taxon>Cladophorales</taxon>
        <taxon>Boodleaceae</taxon>
        <taxon>Boodlea</taxon>
    </lineage>
</organism>
<feature type="site" description="Required for activity" evidence="11">
    <location>
        <position position="364"/>
    </location>
</feature>
<dbReference type="Gene3D" id="1.20.150.20">
    <property type="entry name" value="ATP synthase alpha/beta chain, C-terminal domain"/>
    <property type="match status" value="1"/>
</dbReference>
<dbReference type="HAMAP" id="MF_01346">
    <property type="entry name" value="ATP_synth_alpha_bact"/>
    <property type="match status" value="1"/>
</dbReference>
<evidence type="ECO:0000259" key="17">
    <source>
        <dbReference type="Pfam" id="PF02874"/>
    </source>
</evidence>
<dbReference type="GO" id="GO:0009535">
    <property type="term" value="C:chloroplast thylakoid membrane"/>
    <property type="evidence" value="ECO:0007669"/>
    <property type="project" value="UniProtKB-SubCell"/>
</dbReference>
<dbReference type="GO" id="GO:0045259">
    <property type="term" value="C:proton-transporting ATP synthase complex"/>
    <property type="evidence" value="ECO:0007669"/>
    <property type="project" value="UniProtKB-KW"/>
</dbReference>
<evidence type="ECO:0000256" key="1">
    <source>
        <dbReference type="ARBA" id="ARBA00004370"/>
    </source>
</evidence>
<keyword evidence="11 14" id="KW-1278">Translocase</keyword>
<evidence type="ECO:0000259" key="16">
    <source>
        <dbReference type="Pfam" id="PF00306"/>
    </source>
</evidence>
<evidence type="ECO:0000256" key="6">
    <source>
        <dbReference type="ARBA" id="ARBA00022840"/>
    </source>
</evidence>
<comment type="catalytic activity">
    <reaction evidence="11 14">
        <text>ATP + H2O + 4 H(+)(in) = ADP + phosphate + 5 H(+)(out)</text>
        <dbReference type="Rhea" id="RHEA:57720"/>
        <dbReference type="ChEBI" id="CHEBI:15377"/>
        <dbReference type="ChEBI" id="CHEBI:15378"/>
        <dbReference type="ChEBI" id="CHEBI:30616"/>
        <dbReference type="ChEBI" id="CHEBI:43474"/>
        <dbReference type="ChEBI" id="CHEBI:456216"/>
        <dbReference type="EC" id="7.1.2.2"/>
    </reaction>
</comment>
<dbReference type="SUPFAM" id="SSF52540">
    <property type="entry name" value="P-loop containing nucleoside triphosphate hydrolases"/>
    <property type="match status" value="1"/>
</dbReference>
<evidence type="ECO:0000256" key="4">
    <source>
        <dbReference type="ARBA" id="ARBA00022741"/>
    </source>
</evidence>
<keyword evidence="10 11" id="KW-0066">ATP synthesis</keyword>
<name>A0A2H4UXR3_9CHLO</name>
<keyword evidence="13 18" id="KW-0150">Chloroplast</keyword>
<gene>
    <name evidence="11 14" type="primary">atpA</name>
</gene>
<evidence type="ECO:0000256" key="5">
    <source>
        <dbReference type="ARBA" id="ARBA00022781"/>
    </source>
</evidence>
<dbReference type="InterPro" id="IPR033732">
    <property type="entry name" value="ATP_synth_F1_a_nt-bd_dom"/>
</dbReference>
<comment type="subunit">
    <text evidence="11 14">F-type ATPases have 2 components, CF(1) - the catalytic core - and CF(0) - the membrane proton channel. CF(1) has five subunits: alpha(3), beta(3), gamma(1), delta(1), epsilon(1). CF(0) has four main subunits: a, b, b' and c.</text>
</comment>
<sequence length="499" mass="53063">MVTSQLNSFFQNQLAVNGSATDVVDVGTVISIGDGIARVYGCEACLAGELLEFADGTLGLALNLESQTVGAVRFAKPMGDNSTCVEGSIVRTTRSVANIPVGPGYRGRIVNALGSPMDGLGAIEDEAQERRSLESPAPSIMDRRSVHEPFATGITAIDAMIPIGRGQRELIIGDRQTGKTTVAVDAILNQTDVLCVYVAVGQKNSTVAEMLTALASLMDLSTVVVVMAGADEAATLQFLAPYTGATIAEYFMNQGEATCTVYDDLTKHAISYREMCLLLRRPPAREAYPGDVFYLHARLLERGAKLSDALGGGSMTALPIVETQEGDVSAYIPTNVISITDGQLFFSANLFNEGIRPAINVGISVSRVGSAAQPKIMKQVAGQLKLQLAQFSELQAFAQFASDLDEATQRQLARGTQLREFLKQAPGQPYSVLQQVALIYTGTRTNVLDGMTDLAAIKSALLAAFGERSSWASVNVKALGDIEERLRDEIDNVAASIPG</sequence>
<evidence type="ECO:0000256" key="3">
    <source>
        <dbReference type="ARBA" id="ARBA00022448"/>
    </source>
</evidence>
<keyword evidence="7 11" id="KW-0406">Ion transport</keyword>
<dbReference type="CDD" id="cd18113">
    <property type="entry name" value="ATP-synt_F1_alpha_C"/>
    <property type="match status" value="1"/>
</dbReference>
<dbReference type="EMBL" id="MG257797">
    <property type="protein sequence ID" value="ATZ81708.1"/>
    <property type="molecule type" value="Genomic_DNA"/>
</dbReference>
<dbReference type="PANTHER" id="PTHR48082">
    <property type="entry name" value="ATP SYNTHASE SUBUNIT ALPHA, MITOCHONDRIAL"/>
    <property type="match status" value="1"/>
</dbReference>
<dbReference type="InterPro" id="IPR023366">
    <property type="entry name" value="ATP_synth_asu-like_sf"/>
</dbReference>
<dbReference type="FunFam" id="3.40.50.300:FF:000002">
    <property type="entry name" value="ATP synthase subunit alpha"/>
    <property type="match status" value="1"/>
</dbReference>
<keyword evidence="14 18" id="KW-0934">Plastid</keyword>
<dbReference type="GO" id="GO:0043531">
    <property type="term" value="F:ADP binding"/>
    <property type="evidence" value="ECO:0007669"/>
    <property type="project" value="TreeGrafter"/>
</dbReference>
<evidence type="ECO:0000313" key="18">
    <source>
        <dbReference type="EMBL" id="ATZ81708.1"/>
    </source>
</evidence>
<evidence type="ECO:0000259" key="15">
    <source>
        <dbReference type="Pfam" id="PF00006"/>
    </source>
</evidence>
<dbReference type="Gene3D" id="2.40.30.20">
    <property type="match status" value="1"/>
</dbReference>
<dbReference type="InterPro" id="IPR020003">
    <property type="entry name" value="ATPase_a/bsu_AS"/>
</dbReference>
<keyword evidence="11 13" id="KW-0793">Thylakoid</keyword>
<evidence type="ECO:0000256" key="11">
    <source>
        <dbReference type="HAMAP-Rule" id="MF_01346"/>
    </source>
</evidence>
<dbReference type="AlphaFoldDB" id="A0A2H4UXR3"/>
<comment type="similarity">
    <text evidence="2 11 12">Belongs to the ATPase alpha/beta chains family.</text>
</comment>
<feature type="domain" description="ATPase F1/V1/A1 complex alpha/beta subunit nucleotide-binding" evidence="15">
    <location>
        <begin position="153"/>
        <end position="366"/>
    </location>
</feature>
<dbReference type="SUPFAM" id="SSF47917">
    <property type="entry name" value="C-terminal domain of alpha and beta subunits of F1 ATP synthase"/>
    <property type="match status" value="1"/>
</dbReference>
<comment type="function">
    <text evidence="11 14">Produces ATP from ADP in the presence of a proton gradient across the membrane. The alpha chain is a regulatory subunit.</text>
</comment>
<evidence type="ECO:0000256" key="13">
    <source>
        <dbReference type="RuleBase" id="RU000341"/>
    </source>
</evidence>
<dbReference type="CDD" id="cd18116">
    <property type="entry name" value="ATP-synt_F1_alpha_N"/>
    <property type="match status" value="1"/>
</dbReference>
<keyword evidence="5 11" id="KW-0375">Hydrogen ion transport</keyword>
<dbReference type="Pfam" id="PF00306">
    <property type="entry name" value="ATP-synt_ab_C"/>
    <property type="match status" value="1"/>
</dbReference>
<evidence type="ECO:0000256" key="9">
    <source>
        <dbReference type="ARBA" id="ARBA00023196"/>
    </source>
</evidence>
<evidence type="ECO:0000256" key="14">
    <source>
        <dbReference type="RuleBase" id="RU004286"/>
    </source>
</evidence>
<dbReference type="GO" id="GO:0046933">
    <property type="term" value="F:proton-transporting ATP synthase activity, rotational mechanism"/>
    <property type="evidence" value="ECO:0007669"/>
    <property type="project" value="UniProtKB-UniRule"/>
</dbReference>
<dbReference type="InterPro" id="IPR027417">
    <property type="entry name" value="P-loop_NTPase"/>
</dbReference>
<dbReference type="InterPro" id="IPR038376">
    <property type="entry name" value="ATP_synth_asu_C_sf"/>
</dbReference>
<dbReference type="InterPro" id="IPR000194">
    <property type="entry name" value="ATPase_F1/V1/A1_a/bsu_nucl-bd"/>
</dbReference>
<evidence type="ECO:0000256" key="10">
    <source>
        <dbReference type="ARBA" id="ARBA00023310"/>
    </source>
</evidence>
<dbReference type="GO" id="GO:0005524">
    <property type="term" value="F:ATP binding"/>
    <property type="evidence" value="ECO:0007669"/>
    <property type="project" value="UniProtKB-UniRule"/>
</dbReference>
<dbReference type="NCBIfam" id="TIGR00962">
    <property type="entry name" value="atpA"/>
    <property type="match status" value="1"/>
</dbReference>
<accession>A0A2H4UXR3</accession>
<dbReference type="InterPro" id="IPR036121">
    <property type="entry name" value="ATPase_F1/V1/A1_a/bsu_N_sf"/>
</dbReference>
<dbReference type="Gene3D" id="3.40.50.300">
    <property type="entry name" value="P-loop containing nucleotide triphosphate hydrolases"/>
    <property type="match status" value="1"/>
</dbReference>
<evidence type="ECO:0000256" key="8">
    <source>
        <dbReference type="ARBA" id="ARBA00023136"/>
    </source>
</evidence>
<feature type="binding site" evidence="11">
    <location>
        <begin position="173"/>
        <end position="180"/>
    </location>
    <ligand>
        <name>ATP</name>
        <dbReference type="ChEBI" id="CHEBI:30616"/>
    </ligand>
</feature>
<dbReference type="InterPro" id="IPR000793">
    <property type="entry name" value="ATP_synth_asu_C"/>
</dbReference>
<protein>
    <recommendedName>
        <fullName evidence="11 14">ATP synthase subunit alpha, chloroplastic</fullName>
        <ecNumber evidence="11 14">7.1.2.2</ecNumber>
    </recommendedName>
    <alternativeName>
        <fullName evidence="11">ATP synthase F1 sector subunit alpha</fullName>
    </alternativeName>
    <alternativeName>
        <fullName evidence="11">F-ATPase subunit alpha</fullName>
    </alternativeName>
</protein>
<keyword evidence="3 11" id="KW-0813">Transport</keyword>
<keyword evidence="4 11" id="KW-0547">Nucleotide-binding</keyword>
<proteinExistence type="inferred from homology"/>
<dbReference type="SUPFAM" id="SSF50615">
    <property type="entry name" value="N-terminal domain of alpha and beta subunits of F1 ATP synthase"/>
    <property type="match status" value="1"/>
</dbReference>
<comment type="subcellular location">
    <subcellularLocation>
        <location evidence="1">Membrane</location>
    </subcellularLocation>
    <subcellularLocation>
        <location evidence="11 13">Plastid</location>
        <location evidence="11 13">Chloroplast thylakoid membrane</location>
        <topology evidence="11 13">Peripheral membrane protein</topology>
    </subcellularLocation>
</comment>
<evidence type="ECO:0000256" key="2">
    <source>
        <dbReference type="ARBA" id="ARBA00008936"/>
    </source>
</evidence>
<dbReference type="Pfam" id="PF00006">
    <property type="entry name" value="ATP-synt_ab"/>
    <property type="match status" value="1"/>
</dbReference>
<feature type="domain" description="ATPase F1/V1/A1 complex alpha/beta subunit N-terminal" evidence="17">
    <location>
        <begin position="25"/>
        <end position="91"/>
    </location>
</feature>
<feature type="domain" description="ATP synthase alpha subunit C-terminal" evidence="16">
    <location>
        <begin position="373"/>
        <end position="495"/>
    </location>
</feature>
<evidence type="ECO:0000256" key="12">
    <source>
        <dbReference type="RuleBase" id="RU000339"/>
    </source>
</evidence>
<dbReference type="PANTHER" id="PTHR48082:SF2">
    <property type="entry name" value="ATP SYNTHASE SUBUNIT ALPHA, MITOCHONDRIAL"/>
    <property type="match status" value="1"/>
</dbReference>
<keyword evidence="8 11" id="KW-0472">Membrane</keyword>
<dbReference type="CDD" id="cd01132">
    <property type="entry name" value="F1-ATPase_alpha_CD"/>
    <property type="match status" value="1"/>
</dbReference>